<keyword evidence="2" id="KW-1185">Reference proteome</keyword>
<evidence type="ECO:0000313" key="2">
    <source>
        <dbReference type="Proteomes" id="UP000260644"/>
    </source>
</evidence>
<organism evidence="1 2">
    <name type="scientific">Chitinophaga silvatica</name>
    <dbReference type="NCBI Taxonomy" id="2282649"/>
    <lineage>
        <taxon>Bacteria</taxon>
        <taxon>Pseudomonadati</taxon>
        <taxon>Bacteroidota</taxon>
        <taxon>Chitinophagia</taxon>
        <taxon>Chitinophagales</taxon>
        <taxon>Chitinophagaceae</taxon>
        <taxon>Chitinophaga</taxon>
    </lineage>
</organism>
<dbReference type="AlphaFoldDB" id="A0A3E1YFU1"/>
<sequence>MQKNLHALTNSNLGKMSRANTGLLVFYLGKNSYLVYVYDKNKIPNEYRKETLKTHKSVKPGWYYGEDI</sequence>
<reference evidence="1 2" key="1">
    <citation type="submission" date="2018-07" db="EMBL/GenBank/DDBJ databases">
        <title>Chitinophaga K2CV101002-2 sp. nov., isolated from a monsoon evergreen broad-leaved forest soil.</title>
        <authorList>
            <person name="Lv Y."/>
        </authorList>
    </citation>
    <scope>NUCLEOTIDE SEQUENCE [LARGE SCALE GENOMIC DNA]</scope>
    <source>
        <strain evidence="1 2">GDMCC 1.1288</strain>
    </source>
</reference>
<comment type="caution">
    <text evidence="1">The sequence shown here is derived from an EMBL/GenBank/DDBJ whole genome shotgun (WGS) entry which is preliminary data.</text>
</comment>
<protein>
    <submittedName>
        <fullName evidence="1">Uncharacterized protein</fullName>
    </submittedName>
</protein>
<accession>A0A3E1YFU1</accession>
<proteinExistence type="predicted"/>
<dbReference type="Proteomes" id="UP000260644">
    <property type="component" value="Unassembled WGS sequence"/>
</dbReference>
<evidence type="ECO:0000313" key="1">
    <source>
        <dbReference type="EMBL" id="RFS26261.1"/>
    </source>
</evidence>
<dbReference type="EMBL" id="QPMM01000001">
    <property type="protein sequence ID" value="RFS26261.1"/>
    <property type="molecule type" value="Genomic_DNA"/>
</dbReference>
<name>A0A3E1YFU1_9BACT</name>
<gene>
    <name evidence="1" type="ORF">DVR12_00270</name>
</gene>